<dbReference type="Proteomes" id="UP001652431">
    <property type="component" value="Unassembled WGS sequence"/>
</dbReference>
<evidence type="ECO:0000256" key="2">
    <source>
        <dbReference type="ARBA" id="ARBA00023125"/>
    </source>
</evidence>
<keyword evidence="1" id="KW-0805">Transcription regulation</keyword>
<dbReference type="InterPro" id="IPR018062">
    <property type="entry name" value="HTH_AraC-typ_CS"/>
</dbReference>
<evidence type="ECO:0000256" key="1">
    <source>
        <dbReference type="ARBA" id="ARBA00023015"/>
    </source>
</evidence>
<dbReference type="InterPro" id="IPR014710">
    <property type="entry name" value="RmlC-like_jellyroll"/>
</dbReference>
<dbReference type="InterPro" id="IPR018060">
    <property type="entry name" value="HTH_AraC"/>
</dbReference>
<protein>
    <submittedName>
        <fullName evidence="5">AraC family transcriptional regulator</fullName>
    </submittedName>
</protein>
<dbReference type="SUPFAM" id="SSF46689">
    <property type="entry name" value="Homeodomain-like"/>
    <property type="match status" value="1"/>
</dbReference>
<organism evidence="5 6">
    <name type="scientific">Dorea acetigenes</name>
    <dbReference type="NCBI Taxonomy" id="2981787"/>
    <lineage>
        <taxon>Bacteria</taxon>
        <taxon>Bacillati</taxon>
        <taxon>Bacillota</taxon>
        <taxon>Clostridia</taxon>
        <taxon>Lachnospirales</taxon>
        <taxon>Lachnospiraceae</taxon>
        <taxon>Dorea</taxon>
    </lineage>
</organism>
<dbReference type="PRINTS" id="PR00032">
    <property type="entry name" value="HTHARAC"/>
</dbReference>
<dbReference type="Pfam" id="PF07883">
    <property type="entry name" value="Cupin_2"/>
    <property type="match status" value="1"/>
</dbReference>
<feature type="domain" description="HTH araC/xylS-type" evidence="4">
    <location>
        <begin position="249"/>
        <end position="346"/>
    </location>
</feature>
<evidence type="ECO:0000313" key="5">
    <source>
        <dbReference type="EMBL" id="MCU6688346.1"/>
    </source>
</evidence>
<evidence type="ECO:0000256" key="3">
    <source>
        <dbReference type="ARBA" id="ARBA00023163"/>
    </source>
</evidence>
<dbReference type="InterPro" id="IPR020449">
    <property type="entry name" value="Tscrpt_reg_AraC-type_HTH"/>
</dbReference>
<gene>
    <name evidence="5" type="ORF">OCV99_17780</name>
</gene>
<dbReference type="SMART" id="SM00342">
    <property type="entry name" value="HTH_ARAC"/>
    <property type="match status" value="1"/>
</dbReference>
<evidence type="ECO:0000259" key="4">
    <source>
        <dbReference type="PROSITE" id="PS01124"/>
    </source>
</evidence>
<dbReference type="Gene3D" id="1.10.10.60">
    <property type="entry name" value="Homeodomain-like"/>
    <property type="match status" value="2"/>
</dbReference>
<dbReference type="InterPro" id="IPR009057">
    <property type="entry name" value="Homeodomain-like_sf"/>
</dbReference>
<keyword evidence="6" id="KW-1185">Reference proteome</keyword>
<keyword evidence="2" id="KW-0238">DNA-binding</keyword>
<dbReference type="PANTHER" id="PTHR43280:SF28">
    <property type="entry name" value="HTH-TYPE TRANSCRIPTIONAL ACTIVATOR RHAS"/>
    <property type="match status" value="1"/>
</dbReference>
<dbReference type="RefSeq" id="WP_158372343.1">
    <property type="nucleotide sequence ID" value="NZ_JAOQJU010000047.1"/>
</dbReference>
<dbReference type="Gene3D" id="2.60.120.10">
    <property type="entry name" value="Jelly Rolls"/>
    <property type="match status" value="1"/>
</dbReference>
<comment type="caution">
    <text evidence="5">The sequence shown here is derived from an EMBL/GenBank/DDBJ whole genome shotgun (WGS) entry which is preliminary data.</text>
</comment>
<dbReference type="PROSITE" id="PS01124">
    <property type="entry name" value="HTH_ARAC_FAMILY_2"/>
    <property type="match status" value="1"/>
</dbReference>
<accession>A0ABT2RSF2</accession>
<dbReference type="SUPFAM" id="SSF51215">
    <property type="entry name" value="Regulatory protein AraC"/>
    <property type="match status" value="1"/>
</dbReference>
<dbReference type="Pfam" id="PF12833">
    <property type="entry name" value="HTH_18"/>
    <property type="match status" value="1"/>
</dbReference>
<dbReference type="EMBL" id="JAOQJU010000047">
    <property type="protein sequence ID" value="MCU6688346.1"/>
    <property type="molecule type" value="Genomic_DNA"/>
</dbReference>
<sequence>MKLSELCRQITTDNSLLLPPGHKLGARLVCPEYSKSTQEVKTYPLPPSDRIFALCWNIDRSGILHSTMCPAPRNFCFRLPFDDGEKTQLHTHDYMELTYVVEGEFRQRILGRDITFARGDLCLIDKNCLHQDYLFSEPAVILFLGIANDMFTEIMDENITTQKIIAFLQSALLKQKDLQQYLHFRPGSDAASELEECLFLLIKELYGGDTGTSYIRKGLLLRIFRILSTKYEFSLSKEQRITMNWIVFEEISEYIQNHYKNVTIQELVDVFHFQEDYFNRLIKSKTGLTYSAYLQQIRLEHAANLLAASRKGIDEIAETVGYHNKGYFYKIFQEKYGMTPSKYRKSKR</sequence>
<dbReference type="InterPro" id="IPR037923">
    <property type="entry name" value="HTH-like"/>
</dbReference>
<dbReference type="InterPro" id="IPR013096">
    <property type="entry name" value="Cupin_2"/>
</dbReference>
<reference evidence="5 6" key="1">
    <citation type="journal article" date="2021" name="ISME Commun">
        <title>Automated analysis of genomic sequences facilitates high-throughput and comprehensive description of bacteria.</title>
        <authorList>
            <person name="Hitch T.C.A."/>
        </authorList>
    </citation>
    <scope>NUCLEOTIDE SEQUENCE [LARGE SCALE GENOMIC DNA]</scope>
    <source>
        <strain evidence="5 6">Sanger_03</strain>
    </source>
</reference>
<evidence type="ECO:0000313" key="6">
    <source>
        <dbReference type="Proteomes" id="UP001652431"/>
    </source>
</evidence>
<dbReference type="PROSITE" id="PS00041">
    <property type="entry name" value="HTH_ARAC_FAMILY_1"/>
    <property type="match status" value="1"/>
</dbReference>
<name>A0ABT2RSF2_9FIRM</name>
<keyword evidence="3" id="KW-0804">Transcription</keyword>
<dbReference type="PANTHER" id="PTHR43280">
    <property type="entry name" value="ARAC-FAMILY TRANSCRIPTIONAL REGULATOR"/>
    <property type="match status" value="1"/>
</dbReference>
<proteinExistence type="predicted"/>